<evidence type="ECO:0000256" key="4">
    <source>
        <dbReference type="ARBA" id="ARBA00022679"/>
    </source>
</evidence>
<comment type="caution">
    <text evidence="8">The sequence shown here is derived from an EMBL/GenBank/DDBJ whole genome shotgun (WGS) entry which is preliminary data.</text>
</comment>
<keyword evidence="5" id="KW-0663">Pyridoxal phosphate</keyword>
<dbReference type="PROSITE" id="PS00105">
    <property type="entry name" value="AA_TRANSFER_CLASS_1"/>
    <property type="match status" value="1"/>
</dbReference>
<dbReference type="PANTHER" id="PTHR46383">
    <property type="entry name" value="ASPARTATE AMINOTRANSFERASE"/>
    <property type="match status" value="1"/>
</dbReference>
<dbReference type="PANTHER" id="PTHR46383:SF1">
    <property type="entry name" value="ASPARTATE AMINOTRANSFERASE"/>
    <property type="match status" value="1"/>
</dbReference>
<dbReference type="GO" id="GO:0006520">
    <property type="term" value="P:amino acid metabolic process"/>
    <property type="evidence" value="ECO:0007669"/>
    <property type="project" value="InterPro"/>
</dbReference>
<dbReference type="Gene3D" id="3.40.640.10">
    <property type="entry name" value="Type I PLP-dependent aspartate aminotransferase-like (Major domain)"/>
    <property type="match status" value="1"/>
</dbReference>
<evidence type="ECO:0000256" key="5">
    <source>
        <dbReference type="ARBA" id="ARBA00022898"/>
    </source>
</evidence>
<dbReference type="EMBL" id="QGHC01000001">
    <property type="protein sequence ID" value="PWK92718.1"/>
    <property type="molecule type" value="Genomic_DNA"/>
</dbReference>
<dbReference type="EC" id="2.6.1.-" evidence="6"/>
<evidence type="ECO:0000256" key="2">
    <source>
        <dbReference type="ARBA" id="ARBA00007441"/>
    </source>
</evidence>
<evidence type="ECO:0000259" key="7">
    <source>
        <dbReference type="Pfam" id="PF00155"/>
    </source>
</evidence>
<dbReference type="SUPFAM" id="SSF53383">
    <property type="entry name" value="PLP-dependent transferases"/>
    <property type="match status" value="1"/>
</dbReference>
<dbReference type="OrthoDB" id="9803354at2"/>
<dbReference type="GO" id="GO:0030170">
    <property type="term" value="F:pyridoxal phosphate binding"/>
    <property type="evidence" value="ECO:0007669"/>
    <property type="project" value="InterPro"/>
</dbReference>
<dbReference type="InterPro" id="IPR015422">
    <property type="entry name" value="PyrdxlP-dep_Trfase_small"/>
</dbReference>
<evidence type="ECO:0000256" key="6">
    <source>
        <dbReference type="RuleBase" id="RU000481"/>
    </source>
</evidence>
<sequence length="399" mass="42785">MPQLAQRVGRAKPSAIMVIAEKARQLKAAGRDIISFSIGVPNFLPGEHVYAAAREALSHDSGQYGSNRGAEPLLDAFLKHIEALGFRGYGRMNLSIGIGAKQVLYNLAEALLDEGDEIAFAAPFWTTYRDIADIVGAKANILHCGPERNYKLVPAQLDAALARRPKVFLFNNPSNPTGMVYTREEIAALADVLADHPDTWIVTDDIYNSMVFDGIGYHNFVFARPELKDRLVFVDSLSKTYGMPGWRVGLMAGPEAVARAVTTLNSNHITSLPEVITAAAVAALAGPQDVPQAKCAEFAAKRDTVVAALAAIPGVVCPRPQGAFYAFPDISAAFGRRHGDTPIDSDVAFCAALLEAKGVACVPGSAFGEPRAMRISYTCPAAQLQPGLERIQAFFAELT</sequence>
<dbReference type="Pfam" id="PF00155">
    <property type="entry name" value="Aminotran_1_2"/>
    <property type="match status" value="1"/>
</dbReference>
<keyword evidence="4 6" id="KW-0808">Transferase</keyword>
<keyword evidence="9" id="KW-1185">Reference proteome</keyword>
<keyword evidence="3 6" id="KW-0032">Aminotransferase</keyword>
<evidence type="ECO:0000256" key="3">
    <source>
        <dbReference type="ARBA" id="ARBA00022576"/>
    </source>
</evidence>
<dbReference type="InterPro" id="IPR004839">
    <property type="entry name" value="Aminotransferase_I/II_large"/>
</dbReference>
<dbReference type="AlphaFoldDB" id="A0A316IQ73"/>
<comment type="similarity">
    <text evidence="2 6">Belongs to the class-I pyridoxal-phosphate-dependent aminotransferase family.</text>
</comment>
<evidence type="ECO:0000313" key="9">
    <source>
        <dbReference type="Proteomes" id="UP000245812"/>
    </source>
</evidence>
<organism evidence="8 9">
    <name type="scientific">Fulvimonas soli</name>
    <dbReference type="NCBI Taxonomy" id="155197"/>
    <lineage>
        <taxon>Bacteria</taxon>
        <taxon>Pseudomonadati</taxon>
        <taxon>Pseudomonadota</taxon>
        <taxon>Gammaproteobacteria</taxon>
        <taxon>Lysobacterales</taxon>
        <taxon>Rhodanobacteraceae</taxon>
        <taxon>Fulvimonas</taxon>
    </lineage>
</organism>
<dbReference type="InterPro" id="IPR004838">
    <property type="entry name" value="NHTrfase_class1_PyrdxlP-BS"/>
</dbReference>
<dbReference type="InterPro" id="IPR015424">
    <property type="entry name" value="PyrdxlP-dep_Trfase"/>
</dbReference>
<dbReference type="Proteomes" id="UP000245812">
    <property type="component" value="Unassembled WGS sequence"/>
</dbReference>
<dbReference type="InterPro" id="IPR050596">
    <property type="entry name" value="AspAT/PAT-like"/>
</dbReference>
<gene>
    <name evidence="8" type="ORF">C7456_10150</name>
</gene>
<feature type="domain" description="Aminotransferase class I/classII large" evidence="7">
    <location>
        <begin position="32"/>
        <end position="391"/>
    </location>
</feature>
<dbReference type="RefSeq" id="WP_109721778.1">
    <property type="nucleotide sequence ID" value="NZ_MSZV01000076.1"/>
</dbReference>
<accession>A0A316IQ73</accession>
<dbReference type="CDD" id="cd00609">
    <property type="entry name" value="AAT_like"/>
    <property type="match status" value="1"/>
</dbReference>
<comment type="cofactor">
    <cofactor evidence="1 6">
        <name>pyridoxal 5'-phosphate</name>
        <dbReference type="ChEBI" id="CHEBI:597326"/>
    </cofactor>
</comment>
<evidence type="ECO:0000256" key="1">
    <source>
        <dbReference type="ARBA" id="ARBA00001933"/>
    </source>
</evidence>
<proteinExistence type="inferred from homology"/>
<dbReference type="GO" id="GO:0008483">
    <property type="term" value="F:transaminase activity"/>
    <property type="evidence" value="ECO:0007669"/>
    <property type="project" value="UniProtKB-KW"/>
</dbReference>
<dbReference type="Gene3D" id="3.90.1150.10">
    <property type="entry name" value="Aspartate Aminotransferase, domain 1"/>
    <property type="match status" value="1"/>
</dbReference>
<reference evidence="8 9" key="1">
    <citation type="submission" date="2018-05" db="EMBL/GenBank/DDBJ databases">
        <title>Genomic Encyclopedia of Type Strains, Phase IV (KMG-IV): sequencing the most valuable type-strain genomes for metagenomic binning, comparative biology and taxonomic classification.</title>
        <authorList>
            <person name="Goeker M."/>
        </authorList>
    </citation>
    <scope>NUCLEOTIDE SEQUENCE [LARGE SCALE GENOMIC DNA]</scope>
    <source>
        <strain evidence="8 9">DSM 14263</strain>
    </source>
</reference>
<name>A0A316IQ73_9GAMM</name>
<evidence type="ECO:0000313" key="8">
    <source>
        <dbReference type="EMBL" id="PWK92718.1"/>
    </source>
</evidence>
<dbReference type="InterPro" id="IPR015421">
    <property type="entry name" value="PyrdxlP-dep_Trfase_major"/>
</dbReference>
<protein>
    <recommendedName>
        <fullName evidence="6">Aminotransferase</fullName>
        <ecNumber evidence="6">2.6.1.-</ecNumber>
    </recommendedName>
</protein>